<keyword evidence="5" id="KW-0256">Endoplasmic reticulum</keyword>
<feature type="compositionally biased region" description="Basic and acidic residues" evidence="6">
    <location>
        <begin position="1"/>
        <end position="11"/>
    </location>
</feature>
<comment type="subunit">
    <text evidence="5">Homooligomer.</text>
</comment>
<sequence length="343" mass="38442">MAEHLPEHTQDTTDEDSLTEPPEYDENGQANGFVDDIHIATVEEKKRRWWRNALINSLFIGSWFVFAMVLSLYNKWMFSPEHFGFPFPLFVTTMHIGSALGGLRWSLTQLLIKDKKMGLDNPVSTIFWLSPIMGLSVAIISAVLDRWSELVGSRFFDSAGASFKTCFLLTIPGALAFCMILSEYSIIQRAGVIPMSIAGIAKEVSTITLAAWFFGDELTPLNITGVAITTCGIVLFTYHKYRKSIDSQLPLDAHGNPIEEDLDGRAVHHMHVLDDEERRPLATATESRYNGSVEQERPAEDSPLFKVDSDSDVEEDMLTSRTSSPGHTHHTLSLHAEDFERSM</sequence>
<comment type="similarity">
    <text evidence="5">Belongs to the TPT transporter family. SLC35D subfamily.</text>
</comment>
<dbReference type="Proteomes" id="UP000309038">
    <property type="component" value="Unassembled WGS sequence"/>
</dbReference>
<evidence type="ECO:0000313" key="8">
    <source>
        <dbReference type="Proteomes" id="UP000309038"/>
    </source>
</evidence>
<dbReference type="InterPro" id="IPR050186">
    <property type="entry name" value="TPT_transporter"/>
</dbReference>
<dbReference type="AlphaFoldDB" id="A0A4S4KDJ4"/>
<dbReference type="GO" id="GO:0030659">
    <property type="term" value="C:cytoplasmic vesicle membrane"/>
    <property type="evidence" value="ECO:0007669"/>
    <property type="project" value="UniProtKB-SubCell"/>
</dbReference>
<name>A0A4S4KDJ4_9APHY</name>
<keyword evidence="5" id="KW-0333">Golgi apparatus</keyword>
<reference evidence="7 8" key="1">
    <citation type="submission" date="2019-02" db="EMBL/GenBank/DDBJ databases">
        <title>Genome sequencing of the rare red list fungi Phlebia centrifuga.</title>
        <authorList>
            <person name="Buettner E."/>
            <person name="Kellner H."/>
        </authorList>
    </citation>
    <scope>NUCLEOTIDE SEQUENCE [LARGE SCALE GENOMIC DNA]</scope>
    <source>
        <strain evidence="7 8">DSM 108282</strain>
    </source>
</reference>
<feature type="transmembrane region" description="Helical" evidence="5">
    <location>
        <begin position="126"/>
        <end position="144"/>
    </location>
</feature>
<feature type="transmembrane region" description="Helical" evidence="5">
    <location>
        <begin position="220"/>
        <end position="238"/>
    </location>
</feature>
<keyword evidence="8" id="KW-1185">Reference proteome</keyword>
<keyword evidence="3 5" id="KW-1133">Transmembrane helix</keyword>
<dbReference type="GO" id="GO:0005789">
    <property type="term" value="C:endoplasmic reticulum membrane"/>
    <property type="evidence" value="ECO:0007669"/>
    <property type="project" value="UniProtKB-SubCell"/>
</dbReference>
<proteinExistence type="inferred from homology"/>
<feature type="compositionally biased region" description="Acidic residues" evidence="6">
    <location>
        <begin position="12"/>
        <end position="26"/>
    </location>
</feature>
<keyword evidence="5" id="KW-0968">Cytoplasmic vesicle</keyword>
<keyword evidence="5" id="KW-0762">Sugar transport</keyword>
<feature type="transmembrane region" description="Helical" evidence="5">
    <location>
        <begin position="53"/>
        <end position="73"/>
    </location>
</feature>
<accession>A0A4S4KDJ4</accession>
<dbReference type="PANTHER" id="PTHR11132">
    <property type="entry name" value="SOLUTE CARRIER FAMILY 35"/>
    <property type="match status" value="1"/>
</dbReference>
<feature type="region of interest" description="Disordered" evidence="6">
    <location>
        <begin position="1"/>
        <end position="30"/>
    </location>
</feature>
<protein>
    <recommendedName>
        <fullName evidence="5">GDP-mannose transporter</fullName>
        <shortName evidence="5">GMT</shortName>
    </recommendedName>
</protein>
<feature type="transmembrane region" description="Helical" evidence="5">
    <location>
        <begin position="85"/>
        <end position="105"/>
    </location>
</feature>
<comment type="function">
    <text evidence="5">Involved in the import of GDP-mannose from the cytoplasm into the Golgi lumen.</text>
</comment>
<gene>
    <name evidence="7" type="ORF">EW026_g5607</name>
</gene>
<feature type="region of interest" description="Disordered" evidence="6">
    <location>
        <begin position="286"/>
        <end position="343"/>
    </location>
</feature>
<comment type="subcellular location">
    <subcellularLocation>
        <location evidence="5">Golgi apparatus membrane</location>
        <topology evidence="5">Multi-pass membrane protein</topology>
    </subcellularLocation>
    <subcellularLocation>
        <location evidence="5">Cytoplasmic vesicle membrane</location>
        <topology evidence="5">Multi-pass membrane protein</topology>
    </subcellularLocation>
    <subcellularLocation>
        <location evidence="5">Endoplasmic reticulum membrane</location>
        <topology evidence="5">Multi-pass membrane protein</topology>
    </subcellularLocation>
    <subcellularLocation>
        <location evidence="1">Membrane</location>
        <topology evidence="1">Multi-pass membrane protein</topology>
    </subcellularLocation>
</comment>
<feature type="transmembrane region" description="Helical" evidence="5">
    <location>
        <begin position="192"/>
        <end position="214"/>
    </location>
</feature>
<keyword evidence="5" id="KW-0813">Transport</keyword>
<feature type="transmembrane region" description="Helical" evidence="5">
    <location>
        <begin position="159"/>
        <end position="180"/>
    </location>
</feature>
<evidence type="ECO:0000256" key="2">
    <source>
        <dbReference type="ARBA" id="ARBA00022692"/>
    </source>
</evidence>
<evidence type="ECO:0000256" key="6">
    <source>
        <dbReference type="SAM" id="MobiDB-lite"/>
    </source>
</evidence>
<organism evidence="7 8">
    <name type="scientific">Hermanssonia centrifuga</name>
    <dbReference type="NCBI Taxonomy" id="98765"/>
    <lineage>
        <taxon>Eukaryota</taxon>
        <taxon>Fungi</taxon>
        <taxon>Dikarya</taxon>
        <taxon>Basidiomycota</taxon>
        <taxon>Agaricomycotina</taxon>
        <taxon>Agaricomycetes</taxon>
        <taxon>Polyporales</taxon>
        <taxon>Meruliaceae</taxon>
        <taxon>Hermanssonia</taxon>
    </lineage>
</organism>
<evidence type="ECO:0000256" key="3">
    <source>
        <dbReference type="ARBA" id="ARBA00022989"/>
    </source>
</evidence>
<evidence type="ECO:0000256" key="1">
    <source>
        <dbReference type="ARBA" id="ARBA00004141"/>
    </source>
</evidence>
<dbReference type="GO" id="GO:0000139">
    <property type="term" value="C:Golgi membrane"/>
    <property type="evidence" value="ECO:0007669"/>
    <property type="project" value="UniProtKB-SubCell"/>
</dbReference>
<evidence type="ECO:0000313" key="7">
    <source>
        <dbReference type="EMBL" id="THG96174.1"/>
    </source>
</evidence>
<keyword evidence="4 5" id="KW-0472">Membrane</keyword>
<evidence type="ECO:0000256" key="5">
    <source>
        <dbReference type="RuleBase" id="RU367097"/>
    </source>
</evidence>
<dbReference type="EMBL" id="SGPJ01000255">
    <property type="protein sequence ID" value="THG96174.1"/>
    <property type="molecule type" value="Genomic_DNA"/>
</dbReference>
<evidence type="ECO:0000256" key="4">
    <source>
        <dbReference type="ARBA" id="ARBA00023136"/>
    </source>
</evidence>
<comment type="caution">
    <text evidence="7">The sequence shown here is derived from an EMBL/GenBank/DDBJ whole genome shotgun (WGS) entry which is preliminary data.</text>
</comment>
<keyword evidence="2 5" id="KW-0812">Transmembrane</keyword>